<dbReference type="InterPro" id="IPR012336">
    <property type="entry name" value="Thioredoxin-like_fold"/>
</dbReference>
<keyword evidence="3" id="KW-1185">Reference proteome</keyword>
<gene>
    <name evidence="2" type="ordered locus">SpiGrapes_0710</name>
</gene>
<dbReference type="Gene3D" id="3.40.30.10">
    <property type="entry name" value="Glutaredoxin"/>
    <property type="match status" value="1"/>
</dbReference>
<dbReference type="PANTHER" id="PTHR36450">
    <property type="entry name" value="THIOREDOXIN"/>
    <property type="match status" value="1"/>
</dbReference>
<sequence>MGIFGFGKKKKEEACSCGGSCNSDKKNETVEVESAIKVLGSGCAKCNSLEQSVKEGLQELGMDTTIEHVTDFTKIASFGVMTTPALVVDGKVLSMGKVLTKGEVVELLKKARQ</sequence>
<proteinExistence type="predicted"/>
<dbReference type="InterPro" id="IPR036249">
    <property type="entry name" value="Thioredoxin-like_sf"/>
</dbReference>
<organism evidence="2 3">
    <name type="scientific">Sphaerochaeta pleomorpha (strain ATCC BAA-1885 / DSM 22778 / Grapes)</name>
    <dbReference type="NCBI Taxonomy" id="158190"/>
    <lineage>
        <taxon>Bacteria</taxon>
        <taxon>Pseudomonadati</taxon>
        <taxon>Spirochaetota</taxon>
        <taxon>Spirochaetia</taxon>
        <taxon>Spirochaetales</taxon>
        <taxon>Sphaerochaetaceae</taxon>
        <taxon>Sphaerochaeta</taxon>
    </lineage>
</organism>
<dbReference type="NCBIfam" id="TIGR00412">
    <property type="entry name" value="redox_disulf_2"/>
    <property type="match status" value="1"/>
</dbReference>
<accession>G8QYI8</accession>
<dbReference type="KEGG" id="sgp:SpiGrapes_0710"/>
<dbReference type="eggNOG" id="COG0526">
    <property type="taxonomic scope" value="Bacteria"/>
</dbReference>
<dbReference type="Proteomes" id="UP000005632">
    <property type="component" value="Chromosome"/>
</dbReference>
<feature type="domain" description="Thioredoxin-like fold" evidence="1">
    <location>
        <begin position="35"/>
        <end position="109"/>
    </location>
</feature>
<protein>
    <submittedName>
        <fullName evidence="2">Small redox-active disulfide protein 2</fullName>
    </submittedName>
</protein>
<evidence type="ECO:0000313" key="3">
    <source>
        <dbReference type="Proteomes" id="UP000005632"/>
    </source>
</evidence>
<dbReference type="HOGENOM" id="CLU_090389_18_0_12"/>
<reference evidence="2 3" key="1">
    <citation type="submission" date="2011-11" db="EMBL/GenBank/DDBJ databases">
        <title>Complete sequence of Spirochaeta sp. grapes.</title>
        <authorList>
            <consortium name="US DOE Joint Genome Institute"/>
            <person name="Lucas S."/>
            <person name="Han J."/>
            <person name="Lapidus A."/>
            <person name="Cheng J.-F."/>
            <person name="Goodwin L."/>
            <person name="Pitluck S."/>
            <person name="Peters L."/>
            <person name="Ovchinnikova G."/>
            <person name="Munk A.C."/>
            <person name="Detter J.C."/>
            <person name="Han C."/>
            <person name="Tapia R."/>
            <person name="Land M."/>
            <person name="Hauser L."/>
            <person name="Kyrpides N."/>
            <person name="Ivanova N."/>
            <person name="Pagani I."/>
            <person name="Ritalahtilisa K."/>
            <person name="Loeffler F."/>
            <person name="Woyke T."/>
        </authorList>
    </citation>
    <scope>NUCLEOTIDE SEQUENCE [LARGE SCALE GENOMIC DNA]</scope>
    <source>
        <strain evidence="3">ATCC BAA-1885 / DSM 22778 / Grapes</strain>
    </source>
</reference>
<evidence type="ECO:0000313" key="2">
    <source>
        <dbReference type="EMBL" id="AEV28551.1"/>
    </source>
</evidence>
<dbReference type="EMBL" id="CP003155">
    <property type="protein sequence ID" value="AEV28551.1"/>
    <property type="molecule type" value="Genomic_DNA"/>
</dbReference>
<dbReference type="RefSeq" id="WP_014269400.1">
    <property type="nucleotide sequence ID" value="NC_016633.1"/>
</dbReference>
<dbReference type="SUPFAM" id="SSF52833">
    <property type="entry name" value="Thioredoxin-like"/>
    <property type="match status" value="1"/>
</dbReference>
<dbReference type="OrthoDB" id="9800630at2"/>
<name>G8QYI8_SPHPG</name>
<dbReference type="InterPro" id="IPR005243">
    <property type="entry name" value="THIRX-like_proc"/>
</dbReference>
<dbReference type="STRING" id="158190.SpiGrapes_0710"/>
<dbReference type="Pfam" id="PF13192">
    <property type="entry name" value="Thioredoxin_3"/>
    <property type="match status" value="1"/>
</dbReference>
<evidence type="ECO:0000259" key="1">
    <source>
        <dbReference type="Pfam" id="PF13192"/>
    </source>
</evidence>
<dbReference type="PANTHER" id="PTHR36450:SF1">
    <property type="entry name" value="THIOREDOXIN"/>
    <property type="match status" value="1"/>
</dbReference>
<dbReference type="AlphaFoldDB" id="G8QYI8"/>